<dbReference type="AlphaFoldDB" id="Q6EQN2"/>
<feature type="compositionally biased region" description="Basic and acidic residues" evidence="1">
    <location>
        <begin position="55"/>
        <end position="69"/>
    </location>
</feature>
<evidence type="ECO:0000313" key="3">
    <source>
        <dbReference type="EMBL" id="BAD29038.1"/>
    </source>
</evidence>
<feature type="region of interest" description="Disordered" evidence="1">
    <location>
        <begin position="43"/>
        <end position="69"/>
    </location>
</feature>
<sequence>MSSSLNRLFTPPPLVDISILQRAGRAAAVAQLRACGAVLARKTNMHELSAGTSGRRGEESRGEKVRDSG</sequence>
<reference evidence="4" key="3">
    <citation type="journal article" date="2005" name="Nature">
        <title>The map-based sequence of the rice genome.</title>
        <authorList>
            <consortium name="International rice genome sequencing project (IRGSP)"/>
            <person name="Matsumoto T."/>
            <person name="Wu J."/>
            <person name="Kanamori H."/>
            <person name="Katayose Y."/>
            <person name="Fujisawa M."/>
            <person name="Namiki N."/>
            <person name="Mizuno H."/>
            <person name="Yamamoto K."/>
            <person name="Antonio B.A."/>
            <person name="Baba T."/>
            <person name="Sakata K."/>
            <person name="Nagamura Y."/>
            <person name="Aoki H."/>
            <person name="Arikawa K."/>
            <person name="Arita K."/>
            <person name="Bito T."/>
            <person name="Chiden Y."/>
            <person name="Fujitsuka N."/>
            <person name="Fukunaka R."/>
            <person name="Hamada M."/>
            <person name="Harada C."/>
            <person name="Hayashi A."/>
            <person name="Hijishita S."/>
            <person name="Honda M."/>
            <person name="Hosokawa S."/>
            <person name="Ichikawa Y."/>
            <person name="Idonuma A."/>
            <person name="Iijima M."/>
            <person name="Ikeda M."/>
            <person name="Ikeno M."/>
            <person name="Ito K."/>
            <person name="Ito S."/>
            <person name="Ito T."/>
            <person name="Ito Y."/>
            <person name="Ito Y."/>
            <person name="Iwabuchi A."/>
            <person name="Kamiya K."/>
            <person name="Karasawa W."/>
            <person name="Kurita K."/>
            <person name="Katagiri S."/>
            <person name="Kikuta A."/>
            <person name="Kobayashi H."/>
            <person name="Kobayashi N."/>
            <person name="Machita K."/>
            <person name="Maehara T."/>
            <person name="Masukawa M."/>
            <person name="Mizubayashi T."/>
            <person name="Mukai Y."/>
            <person name="Nagasaki H."/>
            <person name="Nagata Y."/>
            <person name="Naito S."/>
            <person name="Nakashima M."/>
            <person name="Nakama Y."/>
            <person name="Nakamichi Y."/>
            <person name="Nakamura M."/>
            <person name="Meguro A."/>
            <person name="Negishi M."/>
            <person name="Ohta I."/>
            <person name="Ohta T."/>
            <person name="Okamoto M."/>
            <person name="Ono N."/>
            <person name="Saji S."/>
            <person name="Sakaguchi M."/>
            <person name="Sakai K."/>
            <person name="Shibata M."/>
            <person name="Shimokawa T."/>
            <person name="Song J."/>
            <person name="Takazaki Y."/>
            <person name="Terasawa K."/>
            <person name="Tsugane M."/>
            <person name="Tsuji K."/>
            <person name="Ueda S."/>
            <person name="Waki K."/>
            <person name="Yamagata H."/>
            <person name="Yamamoto M."/>
            <person name="Yamamoto S."/>
            <person name="Yamane H."/>
            <person name="Yoshiki S."/>
            <person name="Yoshihara R."/>
            <person name="Yukawa K."/>
            <person name="Zhong H."/>
            <person name="Yano M."/>
            <person name="Yuan Q."/>
            <person name="Ouyang S."/>
            <person name="Liu J."/>
            <person name="Jones K.M."/>
            <person name="Gansberger K."/>
            <person name="Moffat K."/>
            <person name="Hill J."/>
            <person name="Bera J."/>
            <person name="Fadrosh D."/>
            <person name="Jin S."/>
            <person name="Johri S."/>
            <person name="Kim M."/>
            <person name="Overton L."/>
            <person name="Reardon M."/>
            <person name="Tsitrin T."/>
            <person name="Vuong H."/>
            <person name="Weaver B."/>
            <person name="Ciecko A."/>
            <person name="Tallon L."/>
            <person name="Jackson J."/>
            <person name="Pai G."/>
            <person name="Aken S.V."/>
            <person name="Utterback T."/>
            <person name="Reidmuller S."/>
            <person name="Feldblyum T."/>
            <person name="Hsiao J."/>
            <person name="Zismann V."/>
            <person name="Iobst S."/>
            <person name="de Vazeille A.R."/>
            <person name="Buell C.R."/>
            <person name="Ying K."/>
            <person name="Li Y."/>
            <person name="Lu T."/>
            <person name="Huang Y."/>
            <person name="Zhao Q."/>
            <person name="Feng Q."/>
            <person name="Zhang L."/>
            <person name="Zhu J."/>
            <person name="Weng Q."/>
            <person name="Mu J."/>
            <person name="Lu Y."/>
            <person name="Fan D."/>
            <person name="Liu Y."/>
            <person name="Guan J."/>
            <person name="Zhang Y."/>
            <person name="Yu S."/>
            <person name="Liu X."/>
            <person name="Zhang Y."/>
            <person name="Hong G."/>
            <person name="Han B."/>
            <person name="Choisne N."/>
            <person name="Demange N."/>
            <person name="Orjeda G."/>
            <person name="Samain S."/>
            <person name="Cattolico L."/>
            <person name="Pelletier E."/>
            <person name="Couloux A."/>
            <person name="Segurens B."/>
            <person name="Wincker P."/>
            <person name="D'Hont A."/>
            <person name="Scarpelli C."/>
            <person name="Weissenbach J."/>
            <person name="Salanoubat M."/>
            <person name="Quetier F."/>
            <person name="Yu Y."/>
            <person name="Kim H.R."/>
            <person name="Rambo T."/>
            <person name="Currie J."/>
            <person name="Collura K."/>
            <person name="Luo M."/>
            <person name="Yang T."/>
            <person name="Ammiraju J.S.S."/>
            <person name="Engler F."/>
            <person name="Soderlund C."/>
            <person name="Wing R.A."/>
            <person name="Palmer L.E."/>
            <person name="de la Bastide M."/>
            <person name="Spiegel L."/>
            <person name="Nascimento L."/>
            <person name="Zutavern T."/>
            <person name="O'Shaughnessy A."/>
            <person name="Dike S."/>
            <person name="Dedhia N."/>
            <person name="Preston R."/>
            <person name="Balija V."/>
            <person name="McCombie W.R."/>
            <person name="Chow T."/>
            <person name="Chen H."/>
            <person name="Chung M."/>
            <person name="Chen C."/>
            <person name="Shaw J."/>
            <person name="Wu H."/>
            <person name="Hsiao K."/>
            <person name="Chao Y."/>
            <person name="Chu M."/>
            <person name="Cheng C."/>
            <person name="Hour A."/>
            <person name="Lee P."/>
            <person name="Lin S."/>
            <person name="Lin Y."/>
            <person name="Liou J."/>
            <person name="Liu S."/>
            <person name="Hsing Y."/>
            <person name="Raghuvanshi S."/>
            <person name="Mohanty A."/>
            <person name="Bharti A.K."/>
            <person name="Gaur A."/>
            <person name="Gupta V."/>
            <person name="Kumar D."/>
            <person name="Ravi V."/>
            <person name="Vij S."/>
            <person name="Kapur A."/>
            <person name="Khurana P."/>
            <person name="Khurana P."/>
            <person name="Khurana J.P."/>
            <person name="Tyagi A.K."/>
            <person name="Gaikwad K."/>
            <person name="Singh A."/>
            <person name="Dalal V."/>
            <person name="Srivastava S."/>
            <person name="Dixit A."/>
            <person name="Pal A.K."/>
            <person name="Ghazi I.A."/>
            <person name="Yadav M."/>
            <person name="Pandit A."/>
            <person name="Bhargava A."/>
            <person name="Sureshbabu K."/>
            <person name="Batra K."/>
            <person name="Sharma T.R."/>
            <person name="Mohapatra T."/>
            <person name="Singh N.K."/>
            <person name="Messing J."/>
            <person name="Nelson A.B."/>
            <person name="Fuks G."/>
            <person name="Kavchok S."/>
            <person name="Keizer G."/>
            <person name="Linton E."/>
            <person name="Llaca V."/>
            <person name="Song R."/>
            <person name="Tanyolac B."/>
            <person name="Young S."/>
            <person name="Ho-Il K."/>
            <person name="Hahn J.H."/>
            <person name="Sangsakoo G."/>
            <person name="Vanavichit A."/>
            <person name="de Mattos Luiz.A.T."/>
            <person name="Zimmer P.D."/>
            <person name="Malone G."/>
            <person name="Dellagostin O."/>
            <person name="de Oliveira A.C."/>
            <person name="Bevan M."/>
            <person name="Bancroft I."/>
            <person name="Minx P."/>
            <person name="Cordum H."/>
            <person name="Wilson R."/>
            <person name="Cheng Z."/>
            <person name="Jin W."/>
            <person name="Jiang J."/>
            <person name="Leong S.A."/>
            <person name="Iwama H."/>
            <person name="Gojobori T."/>
            <person name="Itoh T."/>
            <person name="Niimura Y."/>
            <person name="Fujii Y."/>
            <person name="Habara T."/>
            <person name="Sakai H."/>
            <person name="Sato Y."/>
            <person name="Wilson G."/>
            <person name="Kumar K."/>
            <person name="McCouch S."/>
            <person name="Juretic N."/>
            <person name="Hoen D."/>
            <person name="Wright S."/>
            <person name="Bruskiewich R."/>
            <person name="Bureau T."/>
            <person name="Miyao A."/>
            <person name="Hirochika H."/>
            <person name="Nishikawa T."/>
            <person name="Kadowaki K."/>
            <person name="Sugiura M."/>
            <person name="Burr B."/>
            <person name="Sasaki T."/>
        </authorList>
    </citation>
    <scope>NUCLEOTIDE SEQUENCE [LARGE SCALE GENOMIC DNA]</scope>
    <source>
        <strain evidence="4">cv. Nipponbare</strain>
    </source>
</reference>
<dbReference type="Gene3D" id="3.90.1300.10">
    <property type="entry name" value="Amidase signature (AS) domain"/>
    <property type="match status" value="1"/>
</dbReference>
<dbReference type="InterPro" id="IPR036928">
    <property type="entry name" value="AS_sf"/>
</dbReference>
<dbReference type="EMBL" id="AP005685">
    <property type="protein sequence ID" value="BAD29027.1"/>
    <property type="molecule type" value="Genomic_DNA"/>
</dbReference>
<organism evidence="3 4">
    <name type="scientific">Oryza sativa subsp. japonica</name>
    <name type="common">Rice</name>
    <dbReference type="NCBI Taxonomy" id="39947"/>
    <lineage>
        <taxon>Eukaryota</taxon>
        <taxon>Viridiplantae</taxon>
        <taxon>Streptophyta</taxon>
        <taxon>Embryophyta</taxon>
        <taxon>Tracheophyta</taxon>
        <taxon>Spermatophyta</taxon>
        <taxon>Magnoliopsida</taxon>
        <taxon>Liliopsida</taxon>
        <taxon>Poales</taxon>
        <taxon>Poaceae</taxon>
        <taxon>BOP clade</taxon>
        <taxon>Oryzoideae</taxon>
        <taxon>Oryzeae</taxon>
        <taxon>Oryzinae</taxon>
        <taxon>Oryza</taxon>
        <taxon>Oryza sativa</taxon>
    </lineage>
</organism>
<reference evidence="2" key="1">
    <citation type="submission" date="2002-09" db="EMBL/GenBank/DDBJ databases">
        <title>Oryza sativa nipponbare(GA3) genomic DNA, chromosome 9, BAC clone:OSJNBa0004P20.</title>
        <authorList>
            <person name="Sasaki T."/>
            <person name="Matsumoto T."/>
            <person name="Katayose Y."/>
        </authorList>
    </citation>
    <scope>NUCLEOTIDE SEQUENCE</scope>
</reference>
<evidence type="ECO:0000313" key="2">
    <source>
        <dbReference type="EMBL" id="BAD29027.1"/>
    </source>
</evidence>
<evidence type="ECO:0000256" key="1">
    <source>
        <dbReference type="SAM" id="MobiDB-lite"/>
    </source>
</evidence>
<dbReference type="EMBL" id="AP005689">
    <property type="protein sequence ID" value="BAD29038.1"/>
    <property type="molecule type" value="Genomic_DNA"/>
</dbReference>
<protein>
    <submittedName>
        <fullName evidence="3">Uncharacterized protein</fullName>
    </submittedName>
</protein>
<accession>Q6EQN2</accession>
<evidence type="ECO:0000313" key="4">
    <source>
        <dbReference type="Proteomes" id="UP000000763"/>
    </source>
</evidence>
<name>Q6EQN2_ORYSJ</name>
<gene>
    <name evidence="2" type="ORF">OSJNBa0004P20.35</name>
    <name evidence="3" type="ORF">OSJNBa0042H24.11</name>
</gene>
<reference evidence="3" key="2">
    <citation type="submission" date="2002-09" db="EMBL/GenBank/DDBJ databases">
        <title>Oryza sativa nipponbare(GA3) genomic DNA, chromosome 9, BAC clone:OSJNBa0042H24.</title>
        <authorList>
            <person name="Sasaki T."/>
            <person name="Matsumoto T."/>
            <person name="Katayose Y."/>
        </authorList>
    </citation>
    <scope>NUCLEOTIDE SEQUENCE</scope>
</reference>
<reference evidence="4" key="4">
    <citation type="journal article" date="2008" name="Nucleic Acids Res.">
        <title>The rice annotation project database (RAP-DB): 2008 update.</title>
        <authorList>
            <consortium name="The rice annotation project (RAP)"/>
        </authorList>
    </citation>
    <scope>GENOME REANNOTATION</scope>
    <source>
        <strain evidence="4">cv. Nipponbare</strain>
    </source>
</reference>
<proteinExistence type="predicted"/>
<dbReference type="Proteomes" id="UP000000763">
    <property type="component" value="Chromosome 9"/>
</dbReference>